<evidence type="ECO:0000313" key="3">
    <source>
        <dbReference type="WBParaSite" id="ACRNAN_scaffold1995.g15560.t1"/>
    </source>
</evidence>
<dbReference type="WBParaSite" id="ACRNAN_scaffold1995.g15560.t1">
    <property type="protein sequence ID" value="ACRNAN_scaffold1995.g15560.t1"/>
    <property type="gene ID" value="ACRNAN_scaffold1995.g15560"/>
</dbReference>
<feature type="region of interest" description="Disordered" evidence="1">
    <location>
        <begin position="1"/>
        <end position="65"/>
    </location>
</feature>
<sequence>MARGSRRINGGLRNKQADNDETLQPQEELDQNEDTTPKPLKKDPKKMNQTRPSPQEEFDEENDGCTPLGNQSIELWMIGVNTFEFIFSRDNLVTTVVSTSKGYFLIEADNEWRSSFYLKAYHQCGLSKEQIYEKCKRVTKIKVDKKFTNNNRMQQLPSWDMDAENKANDKIQC</sequence>
<dbReference type="InterPro" id="IPR038479">
    <property type="entry name" value="Transthyretin-like_sf"/>
</dbReference>
<name>A0A914D7T8_9BILA</name>
<reference evidence="3" key="1">
    <citation type="submission" date="2022-11" db="UniProtKB">
        <authorList>
            <consortium name="WormBaseParasite"/>
        </authorList>
    </citation>
    <scope>IDENTIFICATION</scope>
</reference>
<evidence type="ECO:0000256" key="1">
    <source>
        <dbReference type="SAM" id="MobiDB-lite"/>
    </source>
</evidence>
<evidence type="ECO:0000313" key="2">
    <source>
        <dbReference type="Proteomes" id="UP000887540"/>
    </source>
</evidence>
<organism evidence="2 3">
    <name type="scientific">Acrobeloides nanus</name>
    <dbReference type="NCBI Taxonomy" id="290746"/>
    <lineage>
        <taxon>Eukaryota</taxon>
        <taxon>Metazoa</taxon>
        <taxon>Ecdysozoa</taxon>
        <taxon>Nematoda</taxon>
        <taxon>Chromadorea</taxon>
        <taxon>Rhabditida</taxon>
        <taxon>Tylenchina</taxon>
        <taxon>Cephalobomorpha</taxon>
        <taxon>Cephaloboidea</taxon>
        <taxon>Cephalobidae</taxon>
        <taxon>Acrobeloides</taxon>
    </lineage>
</organism>
<dbReference type="Gene3D" id="2.60.40.3330">
    <property type="match status" value="1"/>
</dbReference>
<dbReference type="Proteomes" id="UP000887540">
    <property type="component" value="Unplaced"/>
</dbReference>
<protein>
    <submittedName>
        <fullName evidence="3">Uncharacterized protein</fullName>
    </submittedName>
</protein>
<accession>A0A914D7T8</accession>
<keyword evidence="2" id="KW-1185">Reference proteome</keyword>
<dbReference type="AlphaFoldDB" id="A0A914D7T8"/>
<proteinExistence type="predicted"/>